<keyword evidence="4 6" id="KW-1133">Transmembrane helix</keyword>
<dbReference type="Proteomes" id="UP000249633">
    <property type="component" value="Unassembled WGS sequence"/>
</dbReference>
<reference evidence="8 9" key="1">
    <citation type="submission" date="2017-08" db="EMBL/GenBank/DDBJ databases">
        <title>Infants hospitalized years apart are colonized by the same room-sourced microbial strains.</title>
        <authorList>
            <person name="Brooks B."/>
            <person name="Olm M.R."/>
            <person name="Firek B.A."/>
            <person name="Baker R."/>
            <person name="Thomas B.C."/>
            <person name="Morowitz M.J."/>
            <person name="Banfield J.F."/>
        </authorList>
    </citation>
    <scope>NUCLEOTIDE SEQUENCE [LARGE SCALE GENOMIC DNA]</scope>
    <source>
        <strain evidence="8">S2_012_000_R2_81</strain>
    </source>
</reference>
<evidence type="ECO:0000256" key="1">
    <source>
        <dbReference type="ARBA" id="ARBA00004651"/>
    </source>
</evidence>
<dbReference type="SMART" id="SM00450">
    <property type="entry name" value="RHOD"/>
    <property type="match status" value="1"/>
</dbReference>
<name>A0A2W5DWK8_9BURK</name>
<evidence type="ECO:0000313" key="9">
    <source>
        <dbReference type="Proteomes" id="UP000249633"/>
    </source>
</evidence>
<comment type="subcellular location">
    <subcellularLocation>
        <location evidence="1">Cell membrane</location>
        <topology evidence="1">Multi-pass membrane protein</topology>
    </subcellularLocation>
</comment>
<dbReference type="InterPro" id="IPR032816">
    <property type="entry name" value="VTT_dom"/>
</dbReference>
<comment type="caution">
    <text evidence="8">The sequence shown here is derived from an EMBL/GenBank/DDBJ whole genome shotgun (WGS) entry which is preliminary data.</text>
</comment>
<evidence type="ECO:0000256" key="2">
    <source>
        <dbReference type="ARBA" id="ARBA00022475"/>
    </source>
</evidence>
<dbReference type="InterPro" id="IPR001763">
    <property type="entry name" value="Rhodanese-like_dom"/>
</dbReference>
<evidence type="ECO:0000259" key="7">
    <source>
        <dbReference type="PROSITE" id="PS50206"/>
    </source>
</evidence>
<feature type="transmembrane region" description="Helical" evidence="6">
    <location>
        <begin position="50"/>
        <end position="70"/>
    </location>
</feature>
<dbReference type="InterPro" id="IPR036873">
    <property type="entry name" value="Rhodanese-like_dom_sf"/>
</dbReference>
<sequence length="314" mass="33577">MQALITLFEQHSLLALFLGVLCEQLGAPLPSLPFLLLAGVQLADGRLSSWQALAVATAAALLANTLWYLAGRRLGRRVLTTLCRISISPDSCVRQNELSFARRGVLTLLVAKFVPGLTVLAPPLAGALGMRWRAFLLFDMAGTLLWVASGLAAGLLFHEQIGDLLALLDRLGQAALGVAGAVLAAYVLWRVWRRWHVRQTLQRLERVQPQDLAARLQAGRPVLVVDVRACSPELPLASRIPGALHLDLSSLDGQAIADWPVTAEIVTYCACPNDASAAKAAQWLIAQGRQARVLAGGIDAWSASGQALEQLAAA</sequence>
<gene>
    <name evidence="8" type="ORF">DI603_09580</name>
</gene>
<feature type="transmembrane region" description="Helical" evidence="6">
    <location>
        <begin position="170"/>
        <end position="189"/>
    </location>
</feature>
<dbReference type="PROSITE" id="PS50206">
    <property type="entry name" value="RHODANESE_3"/>
    <property type="match status" value="1"/>
</dbReference>
<dbReference type="Pfam" id="PF09335">
    <property type="entry name" value="VTT_dom"/>
    <property type="match status" value="1"/>
</dbReference>
<dbReference type="SUPFAM" id="SSF52821">
    <property type="entry name" value="Rhodanese/Cell cycle control phosphatase"/>
    <property type="match status" value="1"/>
</dbReference>
<dbReference type="PANTHER" id="PTHR42709:SF6">
    <property type="entry name" value="UNDECAPRENYL PHOSPHATE TRANSPORTER A"/>
    <property type="match status" value="1"/>
</dbReference>
<accession>A0A2W5DWK8</accession>
<dbReference type="AlphaFoldDB" id="A0A2W5DWK8"/>
<feature type="transmembrane region" description="Helical" evidence="6">
    <location>
        <begin position="134"/>
        <end position="158"/>
    </location>
</feature>
<keyword evidence="5 6" id="KW-0472">Membrane</keyword>
<evidence type="ECO:0000256" key="4">
    <source>
        <dbReference type="ARBA" id="ARBA00022989"/>
    </source>
</evidence>
<dbReference type="InterPro" id="IPR051311">
    <property type="entry name" value="DedA_domain"/>
</dbReference>
<evidence type="ECO:0000256" key="3">
    <source>
        <dbReference type="ARBA" id="ARBA00022692"/>
    </source>
</evidence>
<feature type="domain" description="Rhodanese" evidence="7">
    <location>
        <begin position="218"/>
        <end position="310"/>
    </location>
</feature>
<proteinExistence type="predicted"/>
<evidence type="ECO:0000313" key="8">
    <source>
        <dbReference type="EMBL" id="PZP32990.1"/>
    </source>
</evidence>
<protein>
    <recommendedName>
        <fullName evidence="7">Rhodanese domain-containing protein</fullName>
    </recommendedName>
</protein>
<dbReference type="EMBL" id="QFOD01000007">
    <property type="protein sequence ID" value="PZP32990.1"/>
    <property type="molecule type" value="Genomic_DNA"/>
</dbReference>
<dbReference type="GO" id="GO:0005886">
    <property type="term" value="C:plasma membrane"/>
    <property type="evidence" value="ECO:0007669"/>
    <property type="project" value="UniProtKB-SubCell"/>
</dbReference>
<keyword evidence="2" id="KW-1003">Cell membrane</keyword>
<dbReference type="PANTHER" id="PTHR42709">
    <property type="entry name" value="ALKALINE PHOSPHATASE LIKE PROTEIN"/>
    <property type="match status" value="1"/>
</dbReference>
<evidence type="ECO:0000256" key="5">
    <source>
        <dbReference type="ARBA" id="ARBA00023136"/>
    </source>
</evidence>
<organism evidence="8 9">
    <name type="scientific">Roseateles depolymerans</name>
    <dbReference type="NCBI Taxonomy" id="76731"/>
    <lineage>
        <taxon>Bacteria</taxon>
        <taxon>Pseudomonadati</taxon>
        <taxon>Pseudomonadota</taxon>
        <taxon>Betaproteobacteria</taxon>
        <taxon>Burkholderiales</taxon>
        <taxon>Sphaerotilaceae</taxon>
        <taxon>Roseateles</taxon>
    </lineage>
</organism>
<dbReference type="Gene3D" id="3.40.250.10">
    <property type="entry name" value="Rhodanese-like domain"/>
    <property type="match status" value="1"/>
</dbReference>
<dbReference type="Pfam" id="PF00581">
    <property type="entry name" value="Rhodanese"/>
    <property type="match status" value="1"/>
</dbReference>
<keyword evidence="3 6" id="KW-0812">Transmembrane</keyword>
<evidence type="ECO:0000256" key="6">
    <source>
        <dbReference type="SAM" id="Phobius"/>
    </source>
</evidence>